<organism evidence="3 4">
    <name type="scientific">Flavimobilis marinus</name>
    <dbReference type="NCBI Taxonomy" id="285351"/>
    <lineage>
        <taxon>Bacteria</taxon>
        <taxon>Bacillati</taxon>
        <taxon>Actinomycetota</taxon>
        <taxon>Actinomycetes</taxon>
        <taxon>Micrococcales</taxon>
        <taxon>Jonesiaceae</taxon>
        <taxon>Flavimobilis</taxon>
    </lineage>
</organism>
<evidence type="ECO:0000313" key="3">
    <source>
        <dbReference type="EMBL" id="SFF05230.1"/>
    </source>
</evidence>
<name>A0A1I2FKU0_9MICO</name>
<dbReference type="Gene3D" id="3.50.50.60">
    <property type="entry name" value="FAD/NAD(P)-binding domain"/>
    <property type="match status" value="1"/>
</dbReference>
<proteinExistence type="predicted"/>
<dbReference type="GO" id="GO:0071949">
    <property type="term" value="F:FAD binding"/>
    <property type="evidence" value="ECO:0007669"/>
    <property type="project" value="InterPro"/>
</dbReference>
<dbReference type="AlphaFoldDB" id="A0A1I2FKU0"/>
<gene>
    <name evidence="3" type="ORF">SAMN04488035_1348</name>
</gene>
<keyword evidence="4" id="KW-1185">Reference proteome</keyword>
<dbReference type="Pfam" id="PF01494">
    <property type="entry name" value="FAD_binding_3"/>
    <property type="match status" value="1"/>
</dbReference>
<dbReference type="GO" id="GO:0008688">
    <property type="term" value="F:3-(3-hydroxyphenyl)propionate hydroxylase activity"/>
    <property type="evidence" value="ECO:0007669"/>
    <property type="project" value="TreeGrafter"/>
</dbReference>
<keyword evidence="1" id="KW-0560">Oxidoreductase</keyword>
<dbReference type="InterPro" id="IPR002938">
    <property type="entry name" value="FAD-bd"/>
</dbReference>
<dbReference type="PRINTS" id="PR00420">
    <property type="entry name" value="RNGMNOXGNASE"/>
</dbReference>
<dbReference type="InterPro" id="IPR036188">
    <property type="entry name" value="FAD/NAD-bd_sf"/>
</dbReference>
<protein>
    <submittedName>
        <fullName evidence="3">2-polyprenyl-6-methoxyphenol hydroxylase</fullName>
    </submittedName>
</protein>
<evidence type="ECO:0000256" key="1">
    <source>
        <dbReference type="ARBA" id="ARBA00023002"/>
    </source>
</evidence>
<dbReference type="PANTHER" id="PTHR43476:SF3">
    <property type="entry name" value="FAD-BINDING MONOOXYGENASE"/>
    <property type="match status" value="1"/>
</dbReference>
<reference evidence="4" key="1">
    <citation type="submission" date="2016-10" db="EMBL/GenBank/DDBJ databases">
        <authorList>
            <person name="Varghese N."/>
            <person name="Submissions S."/>
        </authorList>
    </citation>
    <scope>NUCLEOTIDE SEQUENCE [LARGE SCALE GENOMIC DNA]</scope>
    <source>
        <strain evidence="4">DSM 19083</strain>
    </source>
</reference>
<evidence type="ECO:0000313" key="4">
    <source>
        <dbReference type="Proteomes" id="UP000198520"/>
    </source>
</evidence>
<dbReference type="SUPFAM" id="SSF51905">
    <property type="entry name" value="FAD/NAD(P)-binding domain"/>
    <property type="match status" value="1"/>
</dbReference>
<dbReference type="Proteomes" id="UP000198520">
    <property type="component" value="Unassembled WGS sequence"/>
</dbReference>
<dbReference type="InterPro" id="IPR050631">
    <property type="entry name" value="PheA/TfdB_FAD_monoxygenase"/>
</dbReference>
<dbReference type="PANTHER" id="PTHR43476">
    <property type="entry name" value="3-(3-HYDROXY-PHENYL)PROPIONATE/3-HYDROXYCINNAMIC ACID HYDROXYLASE"/>
    <property type="match status" value="1"/>
</dbReference>
<dbReference type="STRING" id="285351.SAMN04488035_1348"/>
<feature type="domain" description="FAD-binding" evidence="2">
    <location>
        <begin position="3"/>
        <end position="336"/>
    </location>
</feature>
<dbReference type="RefSeq" id="WP_229828535.1">
    <property type="nucleotide sequence ID" value="NZ_BNAN01000002.1"/>
</dbReference>
<evidence type="ECO:0000259" key="2">
    <source>
        <dbReference type="Pfam" id="PF01494"/>
    </source>
</evidence>
<accession>A0A1I2FKU0</accession>
<dbReference type="Gene3D" id="3.30.70.2450">
    <property type="match status" value="1"/>
</dbReference>
<sequence length="380" mass="39357">MRDVLIVGGGPVGLLLATLLAQEGLDVVLWERRAAPVAHSRAIGIHAPALDVLDDAGVGAAVAAEAVQVRRGLAVSRGGVLGEVPFAHVHPRHPYVATLPQVRTEALLAARLDELAPSVVERGLELEALVDVGGGVRAVGQRASGGAVTESARFVVGADGARSAVRRLLDVGVVGRDYRDTYVMGDFADTTGSGSDAVVYLAPDGVVESFPLPGSQRRVVVRTSSLVPGPSAAHLAEVVAHRTGLELDPATSTMTSAFAVRRRLANAMVRGRCVLVGDAAHEISPIGGQGMNLGWLDVAALAPLLVAGCSGRGPDETGLARFERARMASARRAATQAEVNMSLGRPATGAHLAVRDAALRAALRSPLRRQLASVYAMRGL</sequence>
<dbReference type="GO" id="GO:0019622">
    <property type="term" value="P:3-(3-hydroxy)phenylpropionate catabolic process"/>
    <property type="evidence" value="ECO:0007669"/>
    <property type="project" value="TreeGrafter"/>
</dbReference>
<dbReference type="EMBL" id="FONZ01000002">
    <property type="protein sequence ID" value="SFF05230.1"/>
    <property type="molecule type" value="Genomic_DNA"/>
</dbReference>